<keyword evidence="2" id="KW-1185">Reference proteome</keyword>
<dbReference type="EMBL" id="BSYO01000015">
    <property type="protein sequence ID" value="GMH15390.1"/>
    <property type="molecule type" value="Genomic_DNA"/>
</dbReference>
<dbReference type="AlphaFoldDB" id="A0AAD3XT72"/>
<organism evidence="1 2">
    <name type="scientific">Nepenthes gracilis</name>
    <name type="common">Slender pitcher plant</name>
    <dbReference type="NCBI Taxonomy" id="150966"/>
    <lineage>
        <taxon>Eukaryota</taxon>
        <taxon>Viridiplantae</taxon>
        <taxon>Streptophyta</taxon>
        <taxon>Embryophyta</taxon>
        <taxon>Tracheophyta</taxon>
        <taxon>Spermatophyta</taxon>
        <taxon>Magnoliopsida</taxon>
        <taxon>eudicotyledons</taxon>
        <taxon>Gunneridae</taxon>
        <taxon>Pentapetalae</taxon>
        <taxon>Caryophyllales</taxon>
        <taxon>Nepenthaceae</taxon>
        <taxon>Nepenthes</taxon>
    </lineage>
</organism>
<gene>
    <name evidence="1" type="ORF">Nepgr_017231</name>
</gene>
<comment type="caution">
    <text evidence="1">The sequence shown here is derived from an EMBL/GenBank/DDBJ whole genome shotgun (WGS) entry which is preliminary data.</text>
</comment>
<reference evidence="1" key="1">
    <citation type="submission" date="2023-05" db="EMBL/GenBank/DDBJ databases">
        <title>Nepenthes gracilis genome sequencing.</title>
        <authorList>
            <person name="Fukushima K."/>
        </authorList>
    </citation>
    <scope>NUCLEOTIDE SEQUENCE</scope>
    <source>
        <strain evidence="1">SING2019-196</strain>
    </source>
</reference>
<evidence type="ECO:0000313" key="2">
    <source>
        <dbReference type="Proteomes" id="UP001279734"/>
    </source>
</evidence>
<name>A0AAD3XT72_NEPGR</name>
<protein>
    <submittedName>
        <fullName evidence="1">Uncharacterized protein</fullName>
    </submittedName>
</protein>
<dbReference type="Proteomes" id="UP001279734">
    <property type="component" value="Unassembled WGS sequence"/>
</dbReference>
<sequence length="110" mass="12538">MEEEGNNLHRSCCYEDLGIQSVWKHEYLIVISIQIVHLQVCLEFLQPISPEQRYLDAKECSHPVAFCLPFEATRLSSFSGKLQQDADSRYMNDTAESIVTNYTSYAQGSA</sequence>
<accession>A0AAD3XT72</accession>
<proteinExistence type="predicted"/>
<evidence type="ECO:0000313" key="1">
    <source>
        <dbReference type="EMBL" id="GMH15390.1"/>
    </source>
</evidence>